<keyword evidence="2" id="KW-0472">Membrane</keyword>
<evidence type="ECO:0000313" key="4">
    <source>
        <dbReference type="Proteomes" id="UP001470586"/>
    </source>
</evidence>
<feature type="coiled-coil region" evidence="1">
    <location>
        <begin position="120"/>
        <end position="151"/>
    </location>
</feature>
<dbReference type="Proteomes" id="UP001470586">
    <property type="component" value="Chromosome"/>
</dbReference>
<proteinExistence type="predicted"/>
<dbReference type="RefSeq" id="WP_341833653.1">
    <property type="nucleotide sequence ID" value="NZ_CP128397.1"/>
</dbReference>
<dbReference type="EMBL" id="CP128397">
    <property type="protein sequence ID" value="WZN38267.1"/>
    <property type="molecule type" value="Genomic_DNA"/>
</dbReference>
<evidence type="ECO:0000256" key="2">
    <source>
        <dbReference type="SAM" id="Phobius"/>
    </source>
</evidence>
<keyword evidence="2" id="KW-0812">Transmembrane</keyword>
<evidence type="ECO:0008006" key="5">
    <source>
        <dbReference type="Google" id="ProtNLM"/>
    </source>
</evidence>
<feature type="transmembrane region" description="Helical" evidence="2">
    <location>
        <begin position="7"/>
        <end position="26"/>
    </location>
</feature>
<gene>
    <name evidence="3" type="ORF">M33023_00560</name>
</gene>
<keyword evidence="4" id="KW-1185">Reference proteome</keyword>
<name>A0ABZ2YEC0_9MOLU</name>
<sequence>MTRNKKYILITTIFLILIGITIFHFFSDEILLQNSIQNDNKAEINNKIEISQENFNKRLKYIIHNELEEPQITFRIKRKEKELRKQYQQQQMSFMSKDEKESYKNILKINSQLDDISFNDKNINKDIKTLEEKYEEANEQEKLKIKDETNLIFEKTKQLSEQKKQLEADQTLAIKQHIDLFKNLQTQNKFSQIDIKPYENALKEIYDIKN</sequence>
<keyword evidence="1" id="KW-0175">Coiled coil</keyword>
<evidence type="ECO:0000256" key="1">
    <source>
        <dbReference type="SAM" id="Coils"/>
    </source>
</evidence>
<organism evidence="3 4">
    <name type="scientific">Candidatus Phytoplasma asteris</name>
    <dbReference type="NCBI Taxonomy" id="85620"/>
    <lineage>
        <taxon>Bacteria</taxon>
        <taxon>Bacillati</taxon>
        <taxon>Mycoplasmatota</taxon>
        <taxon>Mollicutes</taxon>
        <taxon>Acholeplasmatales</taxon>
        <taxon>Acholeplasmataceae</taxon>
        <taxon>Candidatus Phytoplasma</taxon>
        <taxon>16SrI (Aster yellows group)</taxon>
    </lineage>
</organism>
<reference evidence="3" key="1">
    <citation type="submission" date="2023-06" db="EMBL/GenBank/DDBJ databases">
        <title>Complete Genome of Candidatus Phytoplasma asteris M33.</title>
        <authorList>
            <person name="Toth R."/>
            <person name="Ilic A.-M."/>
            <person name="Huettel B."/>
            <person name="Duduk B."/>
            <person name="Kube M."/>
        </authorList>
    </citation>
    <scope>NUCLEOTIDE SEQUENCE [LARGE SCALE GENOMIC DNA]</scope>
    <source>
        <strain evidence="3">M33</strain>
    </source>
</reference>
<evidence type="ECO:0000313" key="3">
    <source>
        <dbReference type="EMBL" id="WZN38267.1"/>
    </source>
</evidence>
<keyword evidence="2" id="KW-1133">Transmembrane helix</keyword>
<accession>A0ABZ2YEC0</accession>
<protein>
    <recommendedName>
        <fullName evidence="5">Effector</fullName>
    </recommendedName>
</protein>